<accession>A0ABN7REG8</accession>
<proteinExistence type="predicted"/>
<protein>
    <recommendedName>
        <fullName evidence="3">Lipoprotein</fullName>
    </recommendedName>
</protein>
<evidence type="ECO:0000313" key="1">
    <source>
        <dbReference type="EMBL" id="CAG5070823.1"/>
    </source>
</evidence>
<evidence type="ECO:0008006" key="3">
    <source>
        <dbReference type="Google" id="ProtNLM"/>
    </source>
</evidence>
<gene>
    <name evidence="1" type="ORF">DYBT9623_03268</name>
</gene>
<keyword evidence="2" id="KW-1185">Reference proteome</keyword>
<dbReference type="EMBL" id="CAJRAU010000004">
    <property type="protein sequence ID" value="CAG5070823.1"/>
    <property type="molecule type" value="Genomic_DNA"/>
</dbReference>
<organism evidence="1 2">
    <name type="scientific">Dyadobacter linearis</name>
    <dbReference type="NCBI Taxonomy" id="2823330"/>
    <lineage>
        <taxon>Bacteria</taxon>
        <taxon>Pseudomonadati</taxon>
        <taxon>Bacteroidota</taxon>
        <taxon>Cytophagia</taxon>
        <taxon>Cytophagales</taxon>
        <taxon>Spirosomataceae</taxon>
        <taxon>Dyadobacter</taxon>
    </lineage>
</organism>
<reference evidence="1 2" key="1">
    <citation type="submission" date="2021-04" db="EMBL/GenBank/DDBJ databases">
        <authorList>
            <person name="Rodrigo-Torres L."/>
            <person name="Arahal R. D."/>
            <person name="Lucena T."/>
        </authorList>
    </citation>
    <scope>NUCLEOTIDE SEQUENCE [LARGE SCALE GENOMIC DNA]</scope>
    <source>
        <strain evidence="1 2">CECT 9623</strain>
    </source>
</reference>
<dbReference type="RefSeq" id="WP_215234583.1">
    <property type="nucleotide sequence ID" value="NZ_CAJRAU010000004.1"/>
</dbReference>
<sequence length="384" mass="44441">MKKKFTLSYLTLTLLSIFLLINCKSAEKSLKKGEFDESVLRAVDKIKSNPSHGASLEALRQAYPLAVDQHRKVIEVHKTSEDIFHWEPQLETYVKLNRLYREISSCAACVSVVTPVDFTNDEKLARHNAASVRYKEGTSYLKIGDRENARLAYAHFEKVDELLPEFNDNKKKLEVAYELASFKVVVEQVLVTSKRYQLSNEYFQDRVNEYLQTNKRLNKFVRFYLPEEAADIDLKPDHVIKLQFDDFVVGQTMIEKNTETFTSKDTVKVGEKTVGRTKVPIYGKVTAKFTQIRKTVLSGGLLDMQITDFSTKQVVNREKFNGEYNWMCEWATFNGDERALTPAQLRKSKSQELLPPDPQQLFVEFSKPIYERLTSKLKSFYAKY</sequence>
<comment type="caution">
    <text evidence="1">The sequence shown here is derived from an EMBL/GenBank/DDBJ whole genome shotgun (WGS) entry which is preliminary data.</text>
</comment>
<evidence type="ECO:0000313" key="2">
    <source>
        <dbReference type="Proteomes" id="UP000679725"/>
    </source>
</evidence>
<dbReference type="Proteomes" id="UP000679725">
    <property type="component" value="Unassembled WGS sequence"/>
</dbReference>
<name>A0ABN7REG8_9BACT</name>